<dbReference type="OrthoDB" id="425344at2759"/>
<name>A0A4V6XW44_STECR</name>
<dbReference type="InterPro" id="IPR017978">
    <property type="entry name" value="GPCR_3_C"/>
</dbReference>
<dbReference type="PROSITE" id="PS50259">
    <property type="entry name" value="G_PROTEIN_RECEP_F3_4"/>
    <property type="match status" value="1"/>
</dbReference>
<feature type="transmembrane region" description="Helical" evidence="7">
    <location>
        <begin position="887"/>
        <end position="905"/>
    </location>
</feature>
<feature type="transmembrane region" description="Helical" evidence="7">
    <location>
        <begin position="829"/>
        <end position="850"/>
    </location>
</feature>
<evidence type="ECO:0000256" key="8">
    <source>
        <dbReference type="SAM" id="SignalP"/>
    </source>
</evidence>
<dbReference type="Gene3D" id="3.40.50.2300">
    <property type="match status" value="2"/>
</dbReference>
<evidence type="ECO:0000313" key="10">
    <source>
        <dbReference type="EMBL" id="TKR77365.1"/>
    </source>
</evidence>
<keyword evidence="8" id="KW-0732">Signal</keyword>
<dbReference type="PANTHER" id="PTHR24060">
    <property type="entry name" value="METABOTROPIC GLUTAMATE RECEPTOR"/>
    <property type="match status" value="1"/>
</dbReference>
<keyword evidence="5" id="KW-0325">Glycoprotein</keyword>
<organism evidence="10 11">
    <name type="scientific">Steinernema carpocapsae</name>
    <name type="common">Entomopathogenic nematode</name>
    <dbReference type="NCBI Taxonomy" id="34508"/>
    <lineage>
        <taxon>Eukaryota</taxon>
        <taxon>Metazoa</taxon>
        <taxon>Ecdysozoa</taxon>
        <taxon>Nematoda</taxon>
        <taxon>Chromadorea</taxon>
        <taxon>Rhabditida</taxon>
        <taxon>Tylenchina</taxon>
        <taxon>Panagrolaimomorpha</taxon>
        <taxon>Strongyloidoidea</taxon>
        <taxon>Steinernematidae</taxon>
        <taxon>Steinernema</taxon>
    </lineage>
</organism>
<protein>
    <recommendedName>
        <fullName evidence="9">G-protein coupled receptors family 3 profile domain-containing protein</fullName>
    </recommendedName>
</protein>
<evidence type="ECO:0000313" key="11">
    <source>
        <dbReference type="Proteomes" id="UP000298663"/>
    </source>
</evidence>
<evidence type="ECO:0000256" key="1">
    <source>
        <dbReference type="ARBA" id="ARBA00004141"/>
    </source>
</evidence>
<dbReference type="InterPro" id="IPR028082">
    <property type="entry name" value="Peripla_BP_I"/>
</dbReference>
<accession>A0A4V6XW44</accession>
<dbReference type="Pfam" id="PF00003">
    <property type="entry name" value="7tm_3"/>
    <property type="match status" value="1"/>
</dbReference>
<keyword evidence="2 7" id="KW-0812">Transmembrane</keyword>
<evidence type="ECO:0000256" key="5">
    <source>
        <dbReference type="ARBA" id="ARBA00023180"/>
    </source>
</evidence>
<evidence type="ECO:0000256" key="2">
    <source>
        <dbReference type="ARBA" id="ARBA00022692"/>
    </source>
</evidence>
<dbReference type="GO" id="GO:0004930">
    <property type="term" value="F:G protein-coupled receptor activity"/>
    <property type="evidence" value="ECO:0007669"/>
    <property type="project" value="InterPro"/>
</dbReference>
<dbReference type="GO" id="GO:0016020">
    <property type="term" value="C:membrane"/>
    <property type="evidence" value="ECO:0007669"/>
    <property type="project" value="UniProtKB-SubCell"/>
</dbReference>
<keyword evidence="11" id="KW-1185">Reference proteome</keyword>
<comment type="caution">
    <text evidence="10">The sequence shown here is derived from an EMBL/GenBank/DDBJ whole genome shotgun (WGS) entry which is preliminary data.</text>
</comment>
<dbReference type="Pfam" id="PF01094">
    <property type="entry name" value="ANF_receptor"/>
    <property type="match status" value="1"/>
</dbReference>
<feature type="transmembrane region" description="Helical" evidence="7">
    <location>
        <begin position="736"/>
        <end position="755"/>
    </location>
</feature>
<dbReference type="Proteomes" id="UP000298663">
    <property type="component" value="Unassembled WGS sequence"/>
</dbReference>
<evidence type="ECO:0000256" key="7">
    <source>
        <dbReference type="SAM" id="Phobius"/>
    </source>
</evidence>
<gene>
    <name evidence="10" type="ORF">L596_018355</name>
</gene>
<evidence type="ECO:0000256" key="4">
    <source>
        <dbReference type="ARBA" id="ARBA00023136"/>
    </source>
</evidence>
<feature type="transmembrane region" description="Helical" evidence="7">
    <location>
        <begin position="862"/>
        <end position="881"/>
    </location>
</feature>
<feature type="domain" description="G-protein coupled receptors family 3 profile" evidence="9">
    <location>
        <begin position="700"/>
        <end position="807"/>
    </location>
</feature>
<comment type="subcellular location">
    <subcellularLocation>
        <location evidence="1">Membrane</location>
        <topology evidence="1">Multi-pass membrane protein</topology>
    </subcellularLocation>
</comment>
<feature type="transmembrane region" description="Helical" evidence="7">
    <location>
        <begin position="698"/>
        <end position="721"/>
    </location>
</feature>
<feature type="signal peptide" evidence="8">
    <location>
        <begin position="1"/>
        <end position="27"/>
    </location>
</feature>
<feature type="chain" id="PRO_5020775194" description="G-protein coupled receptors family 3 profile domain-containing protein" evidence="8">
    <location>
        <begin position="28"/>
        <end position="999"/>
    </location>
</feature>
<feature type="transmembrane region" description="Helical" evidence="7">
    <location>
        <begin position="667"/>
        <end position="686"/>
    </location>
</feature>
<evidence type="ECO:0000259" key="9">
    <source>
        <dbReference type="PROSITE" id="PS50259"/>
    </source>
</evidence>
<dbReference type="EMBL" id="AZBU02000005">
    <property type="protein sequence ID" value="TKR77365.1"/>
    <property type="molecule type" value="Genomic_DNA"/>
</dbReference>
<dbReference type="SUPFAM" id="SSF53822">
    <property type="entry name" value="Periplasmic binding protein-like I"/>
    <property type="match status" value="1"/>
</dbReference>
<dbReference type="AlphaFoldDB" id="A0A4V6XW44"/>
<sequence>MRSSQLISVGAMWLTSFLLLCIPLVESLDFRTRNVRPDHFRNVPGVVPPQVYSNPYQQFASQQQQPMANNYLPVYQPDSTDIPTSQGFQGGLVDVPLYTNPPTLQRTPEVTRKTSPFPSKATTLGTVKITRQMTQKKSVARLSKMSPKLQANLTSEGKRGSARISVPSHRLLNDILVIPSERRMYILAIMPIHESAKSQGFECGNLDVNAFLRLSAFLKALEEANASPNLREANLHIGAVIVNSCSSDLRAVADLYELLSGTNIEKTDIIAIVRDDSSFLPNVDEFTRHLRIPTVNTFFASKPQVLTTGTLPSEESPLQAILDLILHTKSTCVSVIYDDLHAEMMGILSKLTEERGMCIDQKLGIRGPPSTEAQQNVVRKLVLSEARIVIVLYGDKSWIDLLSALNIEMVIPGRFVFATIQNDLWMTSRQYLESWPHFDQLLLSAESFKSSNMSYLGELTSKFSKYPYPQTWFRQFWSTAFHCHIDGETMPGEQFSRPCPHKQSLNFSFVAPDLDITPISLAVHTVSHSIRKLVDNVCPGALVHTLTDCLNDPYRSLFASLVTVQFAHPLLGDRSFAINASTGFADAPIKLNRVVIERGLLRFDEIARWSHISGLLYTAENDLYIEDRDGKRLRLQSACPKSACSSESAIKSKIGLQPTFKSGLHDMPSLVFSAVATLLTFVYLMCMYQQLVGAKHDPYRICTMIMFSGLAFMSMISIFFIMQPSWITCAIRRNCLSVAVSLVFSPILVKTIAIWHHEVLHSSKLSSTGSPSVSPFTLFWASLGIVFIQIVIVAEWSVFEDPTYLEFTSFGDDYSWRCSPGNRFEQKLFFSMILNVISIVISLVCSIISVRNPHSRQNIVSCTVVIVVGVALYVSLPLIPFRTRDQVFAGVLLTYTIIALIITYCRRGFVYVSPSVVSGKENLVAENHTDSDKMSQFGPDRSQIWQNQYPSATLPGLHRQPSTADYTISSHRILPINYLAATGTFGHQSEYRPPNTRQI</sequence>
<keyword evidence="3 7" id="KW-1133">Transmembrane helix</keyword>
<reference evidence="10 11" key="1">
    <citation type="journal article" date="2015" name="Genome Biol.">
        <title>Comparative genomics of Steinernema reveals deeply conserved gene regulatory networks.</title>
        <authorList>
            <person name="Dillman A.R."/>
            <person name="Macchietto M."/>
            <person name="Porter C.F."/>
            <person name="Rogers A."/>
            <person name="Williams B."/>
            <person name="Antoshechkin I."/>
            <person name="Lee M.M."/>
            <person name="Goodwin Z."/>
            <person name="Lu X."/>
            <person name="Lewis E.E."/>
            <person name="Goodrich-Blair H."/>
            <person name="Stock S.P."/>
            <person name="Adams B.J."/>
            <person name="Sternberg P.W."/>
            <person name="Mortazavi A."/>
        </authorList>
    </citation>
    <scope>NUCLEOTIDE SEQUENCE [LARGE SCALE GENOMIC DNA]</scope>
    <source>
        <strain evidence="10 11">ALL</strain>
    </source>
</reference>
<keyword evidence="4 7" id="KW-0472">Membrane</keyword>
<feature type="region of interest" description="Disordered" evidence="6">
    <location>
        <begin position="102"/>
        <end position="121"/>
    </location>
</feature>
<evidence type="ECO:0000256" key="3">
    <source>
        <dbReference type="ARBA" id="ARBA00022989"/>
    </source>
</evidence>
<dbReference type="InterPro" id="IPR050726">
    <property type="entry name" value="mGluR"/>
</dbReference>
<feature type="transmembrane region" description="Helical" evidence="7">
    <location>
        <begin position="776"/>
        <end position="799"/>
    </location>
</feature>
<evidence type="ECO:0000256" key="6">
    <source>
        <dbReference type="SAM" id="MobiDB-lite"/>
    </source>
</evidence>
<proteinExistence type="predicted"/>
<reference evidence="10 11" key="2">
    <citation type="journal article" date="2019" name="G3 (Bethesda)">
        <title>Hybrid Assembly of the Genome of the Entomopathogenic Nematode Steinernema carpocapsae Identifies the X-Chromosome.</title>
        <authorList>
            <person name="Serra L."/>
            <person name="Macchietto M."/>
            <person name="Macias-Munoz A."/>
            <person name="McGill C.J."/>
            <person name="Rodriguez I.M."/>
            <person name="Rodriguez B."/>
            <person name="Murad R."/>
            <person name="Mortazavi A."/>
        </authorList>
    </citation>
    <scope>NUCLEOTIDE SEQUENCE [LARGE SCALE GENOMIC DNA]</scope>
    <source>
        <strain evidence="10 11">ALL</strain>
    </source>
</reference>
<dbReference type="InterPro" id="IPR001828">
    <property type="entry name" value="ANF_lig-bd_rcpt"/>
</dbReference>